<sequence>MSDRDVLLVCIALACMWVGGYATGRGRPVRAVVAWADWHFTTAPRRSPRFWAAAPVVVAAVCCLWLFRPRRSLRNWRAWREHDRRRALPTQTPSRLSDRRDLGDGYTEITSGGAT</sequence>
<keyword evidence="2" id="KW-1133">Transmembrane helix</keyword>
<keyword evidence="2" id="KW-0812">Transmembrane</keyword>
<name>M3EBM5_STREZ</name>
<comment type="caution">
    <text evidence="3">The sequence shown here is derived from an EMBL/GenBank/DDBJ whole genome shotgun (WGS) entry which is preliminary data.</text>
</comment>
<dbReference type="OrthoDB" id="4232072at2"/>
<organism evidence="3 4">
    <name type="scientific">Streptomyces gancidicus BKS 13-15</name>
    <dbReference type="NCBI Taxonomy" id="1284664"/>
    <lineage>
        <taxon>Bacteria</taxon>
        <taxon>Bacillati</taxon>
        <taxon>Actinomycetota</taxon>
        <taxon>Actinomycetes</taxon>
        <taxon>Kitasatosporales</taxon>
        <taxon>Streptomycetaceae</taxon>
        <taxon>Streptomyces</taxon>
        <taxon>Streptomyces pseudogriseolus group</taxon>
    </lineage>
</organism>
<dbReference type="AlphaFoldDB" id="M3EBM5"/>
<keyword evidence="2" id="KW-0472">Membrane</keyword>
<feature type="region of interest" description="Disordered" evidence="1">
    <location>
        <begin position="88"/>
        <end position="115"/>
    </location>
</feature>
<evidence type="ECO:0000313" key="3">
    <source>
        <dbReference type="EMBL" id="EMF31112.1"/>
    </source>
</evidence>
<keyword evidence="4" id="KW-1185">Reference proteome</keyword>
<dbReference type="EMBL" id="AOHP01000004">
    <property type="protein sequence ID" value="EMF31112.1"/>
    <property type="molecule type" value="Genomic_DNA"/>
</dbReference>
<proteinExistence type="predicted"/>
<dbReference type="Proteomes" id="UP000011732">
    <property type="component" value="Unassembled WGS sequence"/>
</dbReference>
<feature type="transmembrane region" description="Helical" evidence="2">
    <location>
        <begin position="50"/>
        <end position="67"/>
    </location>
</feature>
<protein>
    <submittedName>
        <fullName evidence="3">Uncharacterized protein</fullName>
    </submittedName>
</protein>
<gene>
    <name evidence="3" type="ORF">H114_00747</name>
</gene>
<evidence type="ECO:0000313" key="4">
    <source>
        <dbReference type="Proteomes" id="UP000011732"/>
    </source>
</evidence>
<evidence type="ECO:0000256" key="2">
    <source>
        <dbReference type="SAM" id="Phobius"/>
    </source>
</evidence>
<dbReference type="PATRIC" id="fig|1284664.3.peg.156"/>
<dbReference type="RefSeq" id="WP_006129717.1">
    <property type="nucleotide sequence ID" value="NZ_AOHP01000004.1"/>
</dbReference>
<evidence type="ECO:0000256" key="1">
    <source>
        <dbReference type="SAM" id="MobiDB-lite"/>
    </source>
</evidence>
<accession>M3EBM5</accession>
<reference evidence="3 4" key="1">
    <citation type="journal article" date="2013" name="Genome Announc.">
        <title>Draft Genome Sequence of Streptomyces gancidicus Strain BKS 13-15.</title>
        <authorList>
            <person name="Kumar S."/>
            <person name="Kaur N."/>
            <person name="Singh N.K."/>
            <person name="Raghava G.P."/>
            <person name="Mayilraj S."/>
        </authorList>
    </citation>
    <scope>NUCLEOTIDE SEQUENCE [LARGE SCALE GENOMIC DNA]</scope>
    <source>
        <strain evidence="3 4">BKS 13-15</strain>
    </source>
</reference>